<dbReference type="PANTHER" id="PTHR10306">
    <property type="entry name" value="SYNAPTOPHYSIN"/>
    <property type="match status" value="1"/>
</dbReference>
<evidence type="ECO:0000313" key="1">
    <source>
        <dbReference type="Ensembl" id="ENSCPRP00005005444.1"/>
    </source>
</evidence>
<dbReference type="InterPro" id="IPR001285">
    <property type="entry name" value="Synaptophysin/porin"/>
</dbReference>
<reference evidence="1" key="1">
    <citation type="submission" date="2025-08" db="UniProtKB">
        <authorList>
            <consortium name="Ensembl"/>
        </authorList>
    </citation>
    <scope>IDENTIFICATION</scope>
</reference>
<dbReference type="GO" id="GO:0030672">
    <property type="term" value="C:synaptic vesicle membrane"/>
    <property type="evidence" value="ECO:0007669"/>
    <property type="project" value="TreeGrafter"/>
</dbReference>
<evidence type="ECO:0000313" key="2">
    <source>
        <dbReference type="Proteomes" id="UP000594220"/>
    </source>
</evidence>
<reference evidence="1" key="2">
    <citation type="submission" date="2025-09" db="UniProtKB">
        <authorList>
            <consortium name="Ensembl"/>
        </authorList>
    </citation>
    <scope>IDENTIFICATION</scope>
</reference>
<dbReference type="GeneTree" id="ENSGT00960000192187"/>
<accession>A0A7M4E724</accession>
<name>A0A7M4E724_CROPO</name>
<dbReference type="PANTHER" id="PTHR10306:SF8">
    <property type="entry name" value="SYNAPTOPHYSIN-LIKE PROTEIN 2"/>
    <property type="match status" value="1"/>
</dbReference>
<dbReference type="Proteomes" id="UP000594220">
    <property type="component" value="Unplaced"/>
</dbReference>
<organism evidence="1 2">
    <name type="scientific">Crocodylus porosus</name>
    <name type="common">Saltwater crocodile</name>
    <name type="synonym">Estuarine crocodile</name>
    <dbReference type="NCBI Taxonomy" id="8502"/>
    <lineage>
        <taxon>Eukaryota</taxon>
        <taxon>Metazoa</taxon>
        <taxon>Chordata</taxon>
        <taxon>Craniata</taxon>
        <taxon>Vertebrata</taxon>
        <taxon>Euteleostomi</taxon>
        <taxon>Archelosauria</taxon>
        <taxon>Archosauria</taxon>
        <taxon>Crocodylia</taxon>
        <taxon>Longirostres</taxon>
        <taxon>Crocodylidae</taxon>
        <taxon>Crocodylus</taxon>
    </lineage>
</organism>
<sequence length="82" mass="8744">MAVTYVHVPTNSLSSDGSQYKLKELSSRSLPGQLFAIFAFGSCGSFSGETGATVKCNGKNQEMTAISVQFGYPFRATKLSLP</sequence>
<dbReference type="Ensembl" id="ENSCPRT00005006390.1">
    <property type="protein sequence ID" value="ENSCPRP00005005444.1"/>
    <property type="gene ID" value="ENSCPRG00005003915.1"/>
</dbReference>
<dbReference type="PRINTS" id="PR00220">
    <property type="entry name" value="SYNAPTOPHYSN"/>
</dbReference>
<keyword evidence="2" id="KW-1185">Reference proteome</keyword>
<dbReference type="AlphaFoldDB" id="A0A7M4E724"/>
<proteinExistence type="predicted"/>
<protein>
    <submittedName>
        <fullName evidence="1">Uncharacterized protein</fullName>
    </submittedName>
</protein>